<accession>W4LIW6</accession>
<dbReference type="HOGENOM" id="CLU_3363950_0_0_7"/>
<comment type="caution">
    <text evidence="1">The sequence shown here is derived from an EMBL/GenBank/DDBJ whole genome shotgun (WGS) entry which is preliminary data.</text>
</comment>
<dbReference type="EMBL" id="AZHW01000605">
    <property type="protein sequence ID" value="ETW97917.1"/>
    <property type="molecule type" value="Genomic_DNA"/>
</dbReference>
<sequence length="35" mass="3895">MWSQIATVFLAIGIFLTEFMLPAKSLGYLFSIALT</sequence>
<evidence type="ECO:0000313" key="1">
    <source>
        <dbReference type="EMBL" id="ETW97917.1"/>
    </source>
</evidence>
<protein>
    <submittedName>
        <fullName evidence="1">Uncharacterized protein</fullName>
    </submittedName>
</protein>
<dbReference type="Proteomes" id="UP000019141">
    <property type="component" value="Unassembled WGS sequence"/>
</dbReference>
<keyword evidence="2" id="KW-1185">Reference proteome</keyword>
<gene>
    <name evidence="1" type="ORF">ETSY1_20840</name>
</gene>
<name>W4LIW6_ENTF1</name>
<evidence type="ECO:0000313" key="2">
    <source>
        <dbReference type="Proteomes" id="UP000019141"/>
    </source>
</evidence>
<organism evidence="1 2">
    <name type="scientific">Entotheonella factor</name>
    <dbReference type="NCBI Taxonomy" id="1429438"/>
    <lineage>
        <taxon>Bacteria</taxon>
        <taxon>Pseudomonadati</taxon>
        <taxon>Nitrospinota/Tectimicrobiota group</taxon>
        <taxon>Candidatus Tectimicrobiota</taxon>
        <taxon>Candidatus Entotheonellia</taxon>
        <taxon>Candidatus Entotheonellales</taxon>
        <taxon>Candidatus Entotheonellaceae</taxon>
        <taxon>Candidatus Entotheonella</taxon>
    </lineage>
</organism>
<proteinExistence type="predicted"/>
<dbReference type="AlphaFoldDB" id="W4LIW6"/>
<reference evidence="1 2" key="1">
    <citation type="journal article" date="2014" name="Nature">
        <title>An environmental bacterial taxon with a large and distinct metabolic repertoire.</title>
        <authorList>
            <person name="Wilson M.C."/>
            <person name="Mori T."/>
            <person name="Ruckert C."/>
            <person name="Uria A.R."/>
            <person name="Helf M.J."/>
            <person name="Takada K."/>
            <person name="Gernert C."/>
            <person name="Steffens U.A."/>
            <person name="Heycke N."/>
            <person name="Schmitt S."/>
            <person name="Rinke C."/>
            <person name="Helfrich E.J."/>
            <person name="Brachmann A.O."/>
            <person name="Gurgui C."/>
            <person name="Wakimoto T."/>
            <person name="Kracht M."/>
            <person name="Crusemann M."/>
            <person name="Hentschel U."/>
            <person name="Abe I."/>
            <person name="Matsunaga S."/>
            <person name="Kalinowski J."/>
            <person name="Takeyama H."/>
            <person name="Piel J."/>
        </authorList>
    </citation>
    <scope>NUCLEOTIDE SEQUENCE [LARGE SCALE GENOMIC DNA]</scope>
    <source>
        <strain evidence="2">TSY1</strain>
    </source>
</reference>